<keyword evidence="13" id="KW-0732">Signal</keyword>
<keyword evidence="3 11" id="KW-1134">Transmembrane beta strand</keyword>
<evidence type="ECO:0000256" key="4">
    <source>
        <dbReference type="ARBA" id="ARBA00022496"/>
    </source>
</evidence>
<evidence type="ECO:0000259" key="15">
    <source>
        <dbReference type="Pfam" id="PF07715"/>
    </source>
</evidence>
<organism evidence="16 17">
    <name type="scientific">Marilutibacter aestuarii</name>
    <dbReference type="NCBI Taxonomy" id="1706195"/>
    <lineage>
        <taxon>Bacteria</taxon>
        <taxon>Pseudomonadati</taxon>
        <taxon>Pseudomonadota</taxon>
        <taxon>Gammaproteobacteria</taxon>
        <taxon>Lysobacterales</taxon>
        <taxon>Lysobacteraceae</taxon>
        <taxon>Marilutibacter</taxon>
    </lineage>
</organism>
<evidence type="ECO:0000256" key="11">
    <source>
        <dbReference type="PROSITE-ProRule" id="PRU01360"/>
    </source>
</evidence>
<evidence type="ECO:0000256" key="13">
    <source>
        <dbReference type="SAM" id="SignalP"/>
    </source>
</evidence>
<evidence type="ECO:0000256" key="8">
    <source>
        <dbReference type="ARBA" id="ARBA00023077"/>
    </source>
</evidence>
<keyword evidence="16" id="KW-0675">Receptor</keyword>
<evidence type="ECO:0000256" key="1">
    <source>
        <dbReference type="ARBA" id="ARBA00004571"/>
    </source>
</evidence>
<dbReference type="RefSeq" id="WP_141516780.1">
    <property type="nucleotide sequence ID" value="NZ_VICE01000001.1"/>
</dbReference>
<evidence type="ECO:0000256" key="3">
    <source>
        <dbReference type="ARBA" id="ARBA00022452"/>
    </source>
</evidence>
<dbReference type="InterPro" id="IPR000531">
    <property type="entry name" value="Beta-barrel_TonB"/>
</dbReference>
<dbReference type="PANTHER" id="PTHR32552">
    <property type="entry name" value="FERRICHROME IRON RECEPTOR-RELATED"/>
    <property type="match status" value="1"/>
</dbReference>
<keyword evidence="10 11" id="KW-0998">Cell outer membrane</keyword>
<dbReference type="InterPro" id="IPR012910">
    <property type="entry name" value="Plug_dom"/>
</dbReference>
<sequence length="754" mass="80859">MQRGSAPYRFRPVPLAAAIAGALCLSALAPAWAQEAGGAAPDEARVPAEGSVDATATDLDVVLVTAQKRSENLREVPLSISVLSEQQLEDSHSVQITDFAGYMPGMQVTPSGTPGQTSISLRGIGTQADNATIGIYIDDVPVGSSSLYGRSALFNADLLAYDTARIEVLRGPQGTLYGASTLGGLLKYVTHGPDASEFSSRVGAGVYGIDGGTGWSARASINAPLVEDRLALTASYSVNNSPGYTNDVGKGANRVNDFEQAGGRFALGWNLTEDVSLEVSALKQSTDADNPAVVALDPTTLEPLFGELDGFQRVDQPFAMDVDLYAATLDWNVGWADFTSVTSYSTIDTHQVNDNSVQFGDLNLLFGVPAGDSRFDLRLNLEKWTQEFRLASKSDERFEWMVGTFHTREDSENSQIVTQLTYDGDPIAALDGFFVAGLPSTYEENAIFANATWKFTQRFDASAGVRFARNEQDFSQVASGLLADLLGASGDFPGSSSEDVTTWSLSSRYRLSDSAMAYGRIATGYRPGGPNVVLPGVPPSVGADTIKNYELGIKADLFDRRVYVDAGLFRMNWDNIQVGLSTPDGSANYYGNAAEATSQGAEWSIVFTPTADLRLGVTGAYTDAEFTQSVPQIDVEAGDPLPGVAQWSGAFTADYSRDINAEWVAHVGGGWRWTDAQAGGIVGNPSNKPYSQVDLNASVTNQRWTARVYVRNLTDELVYLNPGQVQNALTGEVPQYNAVPLQPRTVGIEVDYRF</sequence>
<dbReference type="SUPFAM" id="SSF56935">
    <property type="entry name" value="Porins"/>
    <property type="match status" value="1"/>
</dbReference>
<feature type="domain" description="TonB-dependent receptor-like beta-barrel" evidence="14">
    <location>
        <begin position="323"/>
        <end position="713"/>
    </location>
</feature>
<keyword evidence="5 11" id="KW-0812">Transmembrane</keyword>
<dbReference type="EMBL" id="VICE01000001">
    <property type="protein sequence ID" value="TQD51739.1"/>
    <property type="molecule type" value="Genomic_DNA"/>
</dbReference>
<dbReference type="GO" id="GO:0006826">
    <property type="term" value="P:iron ion transport"/>
    <property type="evidence" value="ECO:0007669"/>
    <property type="project" value="UniProtKB-KW"/>
</dbReference>
<dbReference type="AlphaFoldDB" id="A0A508APS4"/>
<comment type="similarity">
    <text evidence="11 12">Belongs to the TonB-dependent receptor family.</text>
</comment>
<keyword evidence="8 12" id="KW-0798">TonB box</keyword>
<dbReference type="Gene3D" id="2.40.170.20">
    <property type="entry name" value="TonB-dependent receptor, beta-barrel domain"/>
    <property type="match status" value="1"/>
</dbReference>
<dbReference type="PANTHER" id="PTHR32552:SF81">
    <property type="entry name" value="TONB-DEPENDENT OUTER MEMBRANE RECEPTOR"/>
    <property type="match status" value="1"/>
</dbReference>
<keyword evidence="17" id="KW-1185">Reference proteome</keyword>
<evidence type="ECO:0000256" key="2">
    <source>
        <dbReference type="ARBA" id="ARBA00022448"/>
    </source>
</evidence>
<dbReference type="Proteomes" id="UP000318212">
    <property type="component" value="Unassembled WGS sequence"/>
</dbReference>
<feature type="chain" id="PRO_5021253618" evidence="13">
    <location>
        <begin position="34"/>
        <end position="754"/>
    </location>
</feature>
<evidence type="ECO:0000256" key="9">
    <source>
        <dbReference type="ARBA" id="ARBA00023136"/>
    </source>
</evidence>
<keyword evidence="7" id="KW-0406">Ion transport</keyword>
<feature type="signal peptide" evidence="13">
    <location>
        <begin position="1"/>
        <end position="33"/>
    </location>
</feature>
<evidence type="ECO:0000256" key="6">
    <source>
        <dbReference type="ARBA" id="ARBA00023004"/>
    </source>
</evidence>
<comment type="subcellular location">
    <subcellularLocation>
        <location evidence="1 11">Cell outer membrane</location>
        <topology evidence="1 11">Multi-pass membrane protein</topology>
    </subcellularLocation>
</comment>
<evidence type="ECO:0000256" key="12">
    <source>
        <dbReference type="RuleBase" id="RU003357"/>
    </source>
</evidence>
<evidence type="ECO:0000256" key="7">
    <source>
        <dbReference type="ARBA" id="ARBA00023065"/>
    </source>
</evidence>
<dbReference type="PROSITE" id="PS52016">
    <property type="entry name" value="TONB_DEPENDENT_REC_3"/>
    <property type="match status" value="1"/>
</dbReference>
<keyword evidence="6" id="KW-0408">Iron</keyword>
<reference evidence="16 17" key="1">
    <citation type="submission" date="2019-06" db="EMBL/GenBank/DDBJ databases">
        <title>Lysobacter alkalisoli sp. nov. isolated from saline soil.</title>
        <authorList>
            <person name="Sun J.-Q."/>
            <person name="Xu L."/>
        </authorList>
    </citation>
    <scope>NUCLEOTIDE SEQUENCE [LARGE SCALE GENOMIC DNA]</scope>
    <source>
        <strain evidence="16 17">JCM 31130</strain>
    </source>
</reference>
<evidence type="ECO:0000256" key="5">
    <source>
        <dbReference type="ARBA" id="ARBA00022692"/>
    </source>
</evidence>
<keyword evidence="9 11" id="KW-0472">Membrane</keyword>
<evidence type="ECO:0000256" key="10">
    <source>
        <dbReference type="ARBA" id="ARBA00023237"/>
    </source>
</evidence>
<dbReference type="Pfam" id="PF00593">
    <property type="entry name" value="TonB_dep_Rec_b-barrel"/>
    <property type="match status" value="1"/>
</dbReference>
<feature type="domain" description="TonB-dependent receptor plug" evidence="15">
    <location>
        <begin position="73"/>
        <end position="184"/>
    </location>
</feature>
<evidence type="ECO:0000313" key="16">
    <source>
        <dbReference type="EMBL" id="TQD51739.1"/>
    </source>
</evidence>
<proteinExistence type="inferred from homology"/>
<keyword evidence="2 11" id="KW-0813">Transport</keyword>
<evidence type="ECO:0000259" key="14">
    <source>
        <dbReference type="Pfam" id="PF00593"/>
    </source>
</evidence>
<protein>
    <submittedName>
        <fullName evidence="16">TonB-dependent receptor</fullName>
    </submittedName>
</protein>
<name>A0A508APS4_9GAMM</name>
<accession>A0A508APS4</accession>
<keyword evidence="4" id="KW-0410">Iron transport</keyword>
<dbReference type="GO" id="GO:0009279">
    <property type="term" value="C:cell outer membrane"/>
    <property type="evidence" value="ECO:0007669"/>
    <property type="project" value="UniProtKB-SubCell"/>
</dbReference>
<comment type="caution">
    <text evidence="16">The sequence shown here is derived from an EMBL/GenBank/DDBJ whole genome shotgun (WGS) entry which is preliminary data.</text>
</comment>
<gene>
    <name evidence="16" type="ORF">FKV25_00240</name>
</gene>
<dbReference type="Pfam" id="PF07715">
    <property type="entry name" value="Plug"/>
    <property type="match status" value="1"/>
</dbReference>
<dbReference type="InterPro" id="IPR036942">
    <property type="entry name" value="Beta-barrel_TonB_sf"/>
</dbReference>
<dbReference type="CDD" id="cd01347">
    <property type="entry name" value="ligand_gated_channel"/>
    <property type="match status" value="1"/>
</dbReference>
<evidence type="ECO:0000313" key="17">
    <source>
        <dbReference type="Proteomes" id="UP000318212"/>
    </source>
</evidence>
<dbReference type="InterPro" id="IPR039426">
    <property type="entry name" value="TonB-dep_rcpt-like"/>
</dbReference>
<dbReference type="OrthoDB" id="127311at2"/>